<keyword evidence="2" id="KW-1185">Reference proteome</keyword>
<accession>A0ACB9EPN7</accession>
<reference evidence="1 2" key="2">
    <citation type="journal article" date="2022" name="Mol. Ecol. Resour.">
        <title>The genomes of chicory, endive, great burdock and yacon provide insights into Asteraceae paleo-polyploidization history and plant inulin production.</title>
        <authorList>
            <person name="Fan W."/>
            <person name="Wang S."/>
            <person name="Wang H."/>
            <person name="Wang A."/>
            <person name="Jiang F."/>
            <person name="Liu H."/>
            <person name="Zhao H."/>
            <person name="Xu D."/>
            <person name="Zhang Y."/>
        </authorList>
    </citation>
    <scope>NUCLEOTIDE SEQUENCE [LARGE SCALE GENOMIC DNA]</scope>
    <source>
        <strain evidence="2">cv. Yunnan</strain>
        <tissue evidence="1">Leaves</tissue>
    </source>
</reference>
<sequence>MISSSPSSSSSSSSSLSSPHFSAAPSPLIPATILLVLCLPALFYLAPHILPPPPLPPVSFPDELQDLSLFRRATAVETQTNKPKSHLGSTNSKPKIAFLFLTNTDLHFSPLWERFFTGNKSNRDLYTLYVHADPTVNPKIKIPGGVFSEDRFIPAKKTRRGTATLIAAARRLLATALLDDPANQFFTLVSQYCIPLHSFNYFYDAVFEIKSHQIAELSQLKYKSFIEIISDVPYLWVRYNARGGNVMVPEVPFHKFRMGSQFFTLTRKHSVLVVSDRRFWKKFRLDCLKPNCCYPEEHYFPTLLSMEDPKGCSGYTLTRVNWTDSVNGHPHTYFPMEVSPELVYVLRKSNFTNSYMFARKFSPDCLEPLMNMANDPGVSSGPARVLLENFFKLACERDLCDFKSSNGVNQYKCSEQEEAVTNPMISHRYGFWRVY</sequence>
<comment type="caution">
    <text evidence="1">The sequence shown here is derived from an EMBL/GenBank/DDBJ whole genome shotgun (WGS) entry which is preliminary data.</text>
</comment>
<reference evidence="2" key="1">
    <citation type="journal article" date="2022" name="Mol. Ecol. Resour.">
        <title>The genomes of chicory, endive, great burdock and yacon provide insights into Asteraceae palaeo-polyploidization history and plant inulin production.</title>
        <authorList>
            <person name="Fan W."/>
            <person name="Wang S."/>
            <person name="Wang H."/>
            <person name="Wang A."/>
            <person name="Jiang F."/>
            <person name="Liu H."/>
            <person name="Zhao H."/>
            <person name="Xu D."/>
            <person name="Zhang Y."/>
        </authorList>
    </citation>
    <scope>NUCLEOTIDE SEQUENCE [LARGE SCALE GENOMIC DNA]</scope>
    <source>
        <strain evidence="2">cv. Yunnan</strain>
    </source>
</reference>
<organism evidence="1 2">
    <name type="scientific">Smallanthus sonchifolius</name>
    <dbReference type="NCBI Taxonomy" id="185202"/>
    <lineage>
        <taxon>Eukaryota</taxon>
        <taxon>Viridiplantae</taxon>
        <taxon>Streptophyta</taxon>
        <taxon>Embryophyta</taxon>
        <taxon>Tracheophyta</taxon>
        <taxon>Spermatophyta</taxon>
        <taxon>Magnoliopsida</taxon>
        <taxon>eudicotyledons</taxon>
        <taxon>Gunneridae</taxon>
        <taxon>Pentapetalae</taxon>
        <taxon>asterids</taxon>
        <taxon>campanulids</taxon>
        <taxon>Asterales</taxon>
        <taxon>Asteraceae</taxon>
        <taxon>Asteroideae</taxon>
        <taxon>Heliantheae alliance</taxon>
        <taxon>Millerieae</taxon>
        <taxon>Smallanthus</taxon>
    </lineage>
</organism>
<dbReference type="EMBL" id="CM042034">
    <property type="protein sequence ID" value="KAI3760904.1"/>
    <property type="molecule type" value="Genomic_DNA"/>
</dbReference>
<dbReference type="Proteomes" id="UP001056120">
    <property type="component" value="Linkage Group LG17"/>
</dbReference>
<evidence type="ECO:0000313" key="1">
    <source>
        <dbReference type="EMBL" id="KAI3760904.1"/>
    </source>
</evidence>
<proteinExistence type="predicted"/>
<evidence type="ECO:0000313" key="2">
    <source>
        <dbReference type="Proteomes" id="UP001056120"/>
    </source>
</evidence>
<gene>
    <name evidence="1" type="ORF">L1987_51306</name>
</gene>
<protein>
    <submittedName>
        <fullName evidence="1">Uncharacterized protein</fullName>
    </submittedName>
</protein>
<name>A0ACB9EPN7_9ASTR</name>